<dbReference type="CDD" id="cd06261">
    <property type="entry name" value="TM_PBP2"/>
    <property type="match status" value="1"/>
</dbReference>
<dbReference type="AlphaFoldDB" id="A0A495X3M4"/>
<dbReference type="PROSITE" id="PS50928">
    <property type="entry name" value="ABC_TM1"/>
    <property type="match status" value="1"/>
</dbReference>
<dbReference type="InterPro" id="IPR035906">
    <property type="entry name" value="MetI-like_sf"/>
</dbReference>
<evidence type="ECO:0000256" key="7">
    <source>
        <dbReference type="RuleBase" id="RU363032"/>
    </source>
</evidence>
<keyword evidence="10" id="KW-1185">Reference proteome</keyword>
<evidence type="ECO:0000256" key="4">
    <source>
        <dbReference type="ARBA" id="ARBA00022692"/>
    </source>
</evidence>
<protein>
    <submittedName>
        <fullName evidence="9">Carbohydrate ABC transporter membrane protein 2 (CUT1 family)</fullName>
    </submittedName>
</protein>
<dbReference type="InterPro" id="IPR000515">
    <property type="entry name" value="MetI-like"/>
</dbReference>
<reference evidence="9 10" key="1">
    <citation type="submission" date="2018-10" db="EMBL/GenBank/DDBJ databases">
        <title>Sequencing the genomes of 1000 actinobacteria strains.</title>
        <authorList>
            <person name="Klenk H.-P."/>
        </authorList>
    </citation>
    <scope>NUCLEOTIDE SEQUENCE [LARGE SCALE GENOMIC DNA]</scope>
    <source>
        <strain evidence="9 10">DSM 43911</strain>
    </source>
</reference>
<keyword evidence="4 7" id="KW-0812">Transmembrane</keyword>
<accession>A0A495X3M4</accession>
<evidence type="ECO:0000256" key="2">
    <source>
        <dbReference type="ARBA" id="ARBA00022448"/>
    </source>
</evidence>
<keyword evidence="2 7" id="KW-0813">Transport</keyword>
<evidence type="ECO:0000256" key="6">
    <source>
        <dbReference type="ARBA" id="ARBA00023136"/>
    </source>
</evidence>
<proteinExistence type="inferred from homology"/>
<feature type="transmembrane region" description="Helical" evidence="7">
    <location>
        <begin position="229"/>
        <end position="250"/>
    </location>
</feature>
<dbReference type="RefSeq" id="WP_121230684.1">
    <property type="nucleotide sequence ID" value="NZ_JBIUBA010000030.1"/>
</dbReference>
<comment type="caution">
    <text evidence="9">The sequence shown here is derived from an EMBL/GenBank/DDBJ whole genome shotgun (WGS) entry which is preliminary data.</text>
</comment>
<evidence type="ECO:0000313" key="10">
    <source>
        <dbReference type="Proteomes" id="UP000272729"/>
    </source>
</evidence>
<dbReference type="SUPFAM" id="SSF161098">
    <property type="entry name" value="MetI-like"/>
    <property type="match status" value="1"/>
</dbReference>
<name>A0A495X3M4_9PSEU</name>
<evidence type="ECO:0000256" key="3">
    <source>
        <dbReference type="ARBA" id="ARBA00022475"/>
    </source>
</evidence>
<dbReference type="PANTHER" id="PTHR43744:SF12">
    <property type="entry name" value="ABC TRANSPORTER PERMEASE PROTEIN MG189-RELATED"/>
    <property type="match status" value="1"/>
</dbReference>
<dbReference type="EMBL" id="RBXR01000001">
    <property type="protein sequence ID" value="RKT67845.1"/>
    <property type="molecule type" value="Genomic_DNA"/>
</dbReference>
<comment type="subcellular location">
    <subcellularLocation>
        <location evidence="1 7">Cell membrane</location>
        <topology evidence="1 7">Multi-pass membrane protein</topology>
    </subcellularLocation>
</comment>
<organism evidence="9 10">
    <name type="scientific">Saccharothrix variisporea</name>
    <dbReference type="NCBI Taxonomy" id="543527"/>
    <lineage>
        <taxon>Bacteria</taxon>
        <taxon>Bacillati</taxon>
        <taxon>Actinomycetota</taxon>
        <taxon>Actinomycetes</taxon>
        <taxon>Pseudonocardiales</taxon>
        <taxon>Pseudonocardiaceae</taxon>
        <taxon>Saccharothrix</taxon>
    </lineage>
</organism>
<sequence>MKALVRAGLAVVTVLPLAELLVTALHPPGTYPPGLTWPQDPHWSNFALAFRSARVDRALASGAVVVLAVVPAVLVLAGLAGYGLARLPFPGRRVVSGLFLVGLVLPREAVVLPLYQQVRDLGLLDTTAGLALALIATHLPFAIVWMRAHFASAPAELADCARVDGAGPWAVLRRVHLPLAGDALRSLGLLLCVWTWNHLLFALVLVDDPLRRTAAGALDAFQGRWGTDVPLLCAGALLITAPVVAVLALAHHRFADALVRGVAVR</sequence>
<dbReference type="PANTHER" id="PTHR43744">
    <property type="entry name" value="ABC TRANSPORTER PERMEASE PROTEIN MG189-RELATED-RELATED"/>
    <property type="match status" value="1"/>
</dbReference>
<evidence type="ECO:0000313" key="9">
    <source>
        <dbReference type="EMBL" id="RKT67845.1"/>
    </source>
</evidence>
<keyword evidence="6 7" id="KW-0472">Membrane</keyword>
<feature type="transmembrane region" description="Helical" evidence="7">
    <location>
        <begin position="58"/>
        <end position="82"/>
    </location>
</feature>
<feature type="transmembrane region" description="Helical" evidence="7">
    <location>
        <begin position="127"/>
        <end position="146"/>
    </location>
</feature>
<evidence type="ECO:0000256" key="1">
    <source>
        <dbReference type="ARBA" id="ARBA00004651"/>
    </source>
</evidence>
<dbReference type="Proteomes" id="UP000272729">
    <property type="component" value="Unassembled WGS sequence"/>
</dbReference>
<feature type="transmembrane region" description="Helical" evidence="7">
    <location>
        <begin position="94"/>
        <end position="115"/>
    </location>
</feature>
<keyword evidence="5 7" id="KW-1133">Transmembrane helix</keyword>
<dbReference type="GO" id="GO:0005886">
    <property type="term" value="C:plasma membrane"/>
    <property type="evidence" value="ECO:0007669"/>
    <property type="project" value="UniProtKB-SubCell"/>
</dbReference>
<dbReference type="OrthoDB" id="61122at2"/>
<feature type="transmembrane region" description="Helical" evidence="7">
    <location>
        <begin position="183"/>
        <end position="206"/>
    </location>
</feature>
<feature type="domain" description="ABC transmembrane type-1" evidence="8">
    <location>
        <begin position="59"/>
        <end position="250"/>
    </location>
</feature>
<gene>
    <name evidence="9" type="ORF">DFJ66_1021</name>
</gene>
<keyword evidence="3" id="KW-1003">Cell membrane</keyword>
<evidence type="ECO:0000256" key="5">
    <source>
        <dbReference type="ARBA" id="ARBA00022989"/>
    </source>
</evidence>
<dbReference type="Pfam" id="PF00528">
    <property type="entry name" value="BPD_transp_1"/>
    <property type="match status" value="1"/>
</dbReference>
<evidence type="ECO:0000259" key="8">
    <source>
        <dbReference type="PROSITE" id="PS50928"/>
    </source>
</evidence>
<dbReference type="GO" id="GO:0055085">
    <property type="term" value="P:transmembrane transport"/>
    <property type="evidence" value="ECO:0007669"/>
    <property type="project" value="InterPro"/>
</dbReference>
<comment type="similarity">
    <text evidence="7">Belongs to the binding-protein-dependent transport system permease family.</text>
</comment>
<dbReference type="Gene3D" id="1.10.3720.10">
    <property type="entry name" value="MetI-like"/>
    <property type="match status" value="1"/>
</dbReference>